<feature type="transmembrane region" description="Helical" evidence="11">
    <location>
        <begin position="533"/>
        <end position="553"/>
    </location>
</feature>
<dbReference type="FunFam" id="1.20.1720.10:FF:000014">
    <property type="entry name" value="MFS drug transporter, putative"/>
    <property type="match status" value="1"/>
</dbReference>
<dbReference type="PANTHER" id="PTHR23501:SF102">
    <property type="entry name" value="DRUG TRANSPORTER, PUTATIVE (AFU_ORTHOLOGUE AFUA_3G08530)-RELATED"/>
    <property type="match status" value="1"/>
</dbReference>
<feature type="region of interest" description="Disordered" evidence="10">
    <location>
        <begin position="562"/>
        <end position="588"/>
    </location>
</feature>
<feature type="transmembrane region" description="Helical" evidence="11">
    <location>
        <begin position="284"/>
        <end position="306"/>
    </location>
</feature>
<reference evidence="13" key="1">
    <citation type="journal article" date="2023" name="Mol. Phylogenet. Evol.">
        <title>Genome-scale phylogeny and comparative genomics of the fungal order Sordariales.</title>
        <authorList>
            <person name="Hensen N."/>
            <person name="Bonometti L."/>
            <person name="Westerberg I."/>
            <person name="Brannstrom I.O."/>
            <person name="Guillou S."/>
            <person name="Cros-Aarteil S."/>
            <person name="Calhoun S."/>
            <person name="Haridas S."/>
            <person name="Kuo A."/>
            <person name="Mondo S."/>
            <person name="Pangilinan J."/>
            <person name="Riley R."/>
            <person name="LaButti K."/>
            <person name="Andreopoulos B."/>
            <person name="Lipzen A."/>
            <person name="Chen C."/>
            <person name="Yan M."/>
            <person name="Daum C."/>
            <person name="Ng V."/>
            <person name="Clum A."/>
            <person name="Steindorff A."/>
            <person name="Ohm R.A."/>
            <person name="Martin F."/>
            <person name="Silar P."/>
            <person name="Natvig D.O."/>
            <person name="Lalanne C."/>
            <person name="Gautier V."/>
            <person name="Ament-Velasquez S.L."/>
            <person name="Kruys A."/>
            <person name="Hutchinson M.I."/>
            <person name="Powell A.J."/>
            <person name="Barry K."/>
            <person name="Miller A.N."/>
            <person name="Grigoriev I.V."/>
            <person name="Debuchy R."/>
            <person name="Gladieux P."/>
            <person name="Hiltunen Thoren M."/>
            <person name="Johannesson H."/>
        </authorList>
    </citation>
    <scope>NUCLEOTIDE SEQUENCE</scope>
    <source>
        <strain evidence="13">CBS 532.94</strain>
    </source>
</reference>
<dbReference type="AlphaFoldDB" id="A0AAN7C5I3"/>
<feature type="transmembrane region" description="Helical" evidence="11">
    <location>
        <begin position="261"/>
        <end position="278"/>
    </location>
</feature>
<evidence type="ECO:0000256" key="8">
    <source>
        <dbReference type="ARBA" id="ARBA00069956"/>
    </source>
</evidence>
<dbReference type="Pfam" id="PF07690">
    <property type="entry name" value="MFS_1"/>
    <property type="match status" value="1"/>
</dbReference>
<evidence type="ECO:0000256" key="1">
    <source>
        <dbReference type="ARBA" id="ARBA00004128"/>
    </source>
</evidence>
<evidence type="ECO:0000256" key="7">
    <source>
        <dbReference type="ARBA" id="ARBA00057269"/>
    </source>
</evidence>
<reference evidence="13" key="2">
    <citation type="submission" date="2023-05" db="EMBL/GenBank/DDBJ databases">
        <authorList>
            <consortium name="Lawrence Berkeley National Laboratory"/>
            <person name="Steindorff A."/>
            <person name="Hensen N."/>
            <person name="Bonometti L."/>
            <person name="Westerberg I."/>
            <person name="Brannstrom I.O."/>
            <person name="Guillou S."/>
            <person name="Cros-Aarteil S."/>
            <person name="Calhoun S."/>
            <person name="Haridas S."/>
            <person name="Kuo A."/>
            <person name="Mondo S."/>
            <person name="Pangilinan J."/>
            <person name="Riley R."/>
            <person name="Labutti K."/>
            <person name="Andreopoulos B."/>
            <person name="Lipzen A."/>
            <person name="Chen C."/>
            <person name="Yanf M."/>
            <person name="Daum C."/>
            <person name="Ng V."/>
            <person name="Clum A."/>
            <person name="Ohm R."/>
            <person name="Martin F."/>
            <person name="Silar P."/>
            <person name="Natvig D."/>
            <person name="Lalanne C."/>
            <person name="Gautier V."/>
            <person name="Ament-Velasquez S.L."/>
            <person name="Kruys A."/>
            <person name="Hutchinson M.I."/>
            <person name="Powell A.J."/>
            <person name="Barry K."/>
            <person name="Miller A.N."/>
            <person name="Grigoriev I.V."/>
            <person name="Debuchy R."/>
            <person name="Gladieux P."/>
            <person name="Thoren M.H."/>
            <person name="Johannesson H."/>
        </authorList>
    </citation>
    <scope>NUCLEOTIDE SEQUENCE</scope>
    <source>
        <strain evidence="13">CBS 532.94</strain>
    </source>
</reference>
<accession>A0AAN7C5I3</accession>
<feature type="compositionally biased region" description="Polar residues" evidence="10">
    <location>
        <begin position="15"/>
        <end position="37"/>
    </location>
</feature>
<feature type="transmembrane region" description="Helical" evidence="11">
    <location>
        <begin position="64"/>
        <end position="89"/>
    </location>
</feature>
<dbReference type="Gene3D" id="1.20.1250.20">
    <property type="entry name" value="MFS general substrate transporter like domains"/>
    <property type="match status" value="1"/>
</dbReference>
<feature type="transmembrane region" description="Helical" evidence="11">
    <location>
        <begin position="390"/>
        <end position="408"/>
    </location>
</feature>
<keyword evidence="3" id="KW-0813">Transport</keyword>
<feature type="transmembrane region" description="Helical" evidence="11">
    <location>
        <begin position="360"/>
        <end position="383"/>
    </location>
</feature>
<dbReference type="GO" id="GO:0005774">
    <property type="term" value="C:vacuolar membrane"/>
    <property type="evidence" value="ECO:0007669"/>
    <property type="project" value="UniProtKB-SubCell"/>
</dbReference>
<organism evidence="13 14">
    <name type="scientific">Achaetomium macrosporum</name>
    <dbReference type="NCBI Taxonomy" id="79813"/>
    <lineage>
        <taxon>Eukaryota</taxon>
        <taxon>Fungi</taxon>
        <taxon>Dikarya</taxon>
        <taxon>Ascomycota</taxon>
        <taxon>Pezizomycotina</taxon>
        <taxon>Sordariomycetes</taxon>
        <taxon>Sordariomycetidae</taxon>
        <taxon>Sordariales</taxon>
        <taxon>Chaetomiaceae</taxon>
        <taxon>Achaetomium</taxon>
    </lineage>
</organism>
<keyword evidence="14" id="KW-1185">Reference proteome</keyword>
<comment type="subcellular location">
    <subcellularLocation>
        <location evidence="1">Vacuole membrane</location>
        <topology evidence="1">Multi-pass membrane protein</topology>
    </subcellularLocation>
</comment>
<evidence type="ECO:0000313" key="13">
    <source>
        <dbReference type="EMBL" id="KAK4235620.1"/>
    </source>
</evidence>
<feature type="transmembrane region" description="Helical" evidence="11">
    <location>
        <begin position="217"/>
        <end position="240"/>
    </location>
</feature>
<dbReference type="SUPFAM" id="SSF103473">
    <property type="entry name" value="MFS general substrate transporter"/>
    <property type="match status" value="2"/>
</dbReference>
<feature type="transmembrane region" description="Helical" evidence="11">
    <location>
        <begin position="101"/>
        <end position="121"/>
    </location>
</feature>
<evidence type="ECO:0000256" key="3">
    <source>
        <dbReference type="ARBA" id="ARBA00022448"/>
    </source>
</evidence>
<feature type="region of interest" description="Disordered" evidence="10">
    <location>
        <begin position="1"/>
        <end position="55"/>
    </location>
</feature>
<dbReference type="FunFam" id="1.20.1250.20:FF:000196">
    <property type="entry name" value="MFS toxin efflux pump (AflT)"/>
    <property type="match status" value="1"/>
</dbReference>
<dbReference type="InterPro" id="IPR011701">
    <property type="entry name" value="MFS"/>
</dbReference>
<evidence type="ECO:0000256" key="2">
    <source>
        <dbReference type="ARBA" id="ARBA00007520"/>
    </source>
</evidence>
<name>A0AAN7C5I3_9PEZI</name>
<keyword evidence="5 11" id="KW-1133">Transmembrane helix</keyword>
<dbReference type="PROSITE" id="PS50850">
    <property type="entry name" value="MFS"/>
    <property type="match status" value="1"/>
</dbReference>
<dbReference type="InterPro" id="IPR020846">
    <property type="entry name" value="MFS_dom"/>
</dbReference>
<dbReference type="Gene3D" id="1.20.1720.10">
    <property type="entry name" value="Multidrug resistance protein D"/>
    <property type="match status" value="1"/>
</dbReference>
<evidence type="ECO:0000313" key="14">
    <source>
        <dbReference type="Proteomes" id="UP001303760"/>
    </source>
</evidence>
<dbReference type="PANTHER" id="PTHR23501">
    <property type="entry name" value="MAJOR FACILITATOR SUPERFAMILY"/>
    <property type="match status" value="1"/>
</dbReference>
<feature type="compositionally biased region" description="Basic and acidic residues" evidence="10">
    <location>
        <begin position="1"/>
        <end position="14"/>
    </location>
</feature>
<evidence type="ECO:0000256" key="6">
    <source>
        <dbReference type="ARBA" id="ARBA00023136"/>
    </source>
</evidence>
<feature type="transmembrane region" description="Helical" evidence="11">
    <location>
        <begin position="327"/>
        <end position="348"/>
    </location>
</feature>
<keyword evidence="4 11" id="KW-0812">Transmembrane</keyword>
<keyword evidence="6 11" id="KW-0472">Membrane</keyword>
<feature type="compositionally biased region" description="Basic and acidic residues" evidence="10">
    <location>
        <begin position="38"/>
        <end position="55"/>
    </location>
</feature>
<sequence>MTEAATERAGEQEKNPVQTVQNDSYTAQNATGGSASQSRREDDSDKTAVDSEEERPAGRSPLKIALIMLALCFAVFLPALDITIITTALPTIIEDFDSGAAYTWVGSAYLLGVAASSIVWAKLSDIFGRKPAILSANVTFFVGSLIAALSVNAGMLITARAIQGIGGAGLNVLANICVGDLFSPRRRGVYYGIIGGVWAVAMSVGPLIGGAFTQNVSWHWCFYVNLPFNGLAFVIIFFFLDLKTPKTPLFDGIRAIDWTGVILSIGSTLMFLLGLSFGGETYSWRSATVICLIVFGFVGWVLCFVWEARMATYPLMPTRIFKRIPNLAILGVCFIQSYAYIASAYYLPLYFQAVLSADPILSGVYLLPTALSLSAASIATGVYMGRTGQYLAPMYLGFLLQTLGYGLFIDLGPTADWAKIILFQIVTGLGVGPNFQAPMVALQSFISPRELAAATSAFAFTRNVAGSVSVVIGQVVLQNEMNRRRGLLAAALGPQLAAELGGSAAIANTQLVRSLPPDQRDVAHRVFADSMRYIWIMYTAFSAPSLVLCLFVGRKKLSREHRETVTGLEAEREAREERLREEREKGRR</sequence>
<feature type="domain" description="Major facilitator superfamily (MFS) profile" evidence="12">
    <location>
        <begin position="67"/>
        <end position="520"/>
    </location>
</feature>
<evidence type="ECO:0000256" key="4">
    <source>
        <dbReference type="ARBA" id="ARBA00022692"/>
    </source>
</evidence>
<feature type="transmembrane region" description="Helical" evidence="11">
    <location>
        <begin position="133"/>
        <end position="155"/>
    </location>
</feature>
<evidence type="ECO:0000256" key="10">
    <source>
        <dbReference type="SAM" id="MobiDB-lite"/>
    </source>
</evidence>
<evidence type="ECO:0000259" key="12">
    <source>
        <dbReference type="PROSITE" id="PS50850"/>
    </source>
</evidence>
<comment type="caution">
    <text evidence="13">The sequence shown here is derived from an EMBL/GenBank/DDBJ whole genome shotgun (WGS) entry which is preliminary data.</text>
</comment>
<dbReference type="GO" id="GO:0022857">
    <property type="term" value="F:transmembrane transporter activity"/>
    <property type="evidence" value="ECO:0007669"/>
    <property type="project" value="InterPro"/>
</dbReference>
<dbReference type="CDD" id="cd17502">
    <property type="entry name" value="MFS_Azr1_MDR_like"/>
    <property type="match status" value="1"/>
</dbReference>
<evidence type="ECO:0000256" key="9">
    <source>
        <dbReference type="ARBA" id="ARBA00083178"/>
    </source>
</evidence>
<comment type="similarity">
    <text evidence="2">Belongs to the major facilitator superfamily. TCR/Tet family.</text>
</comment>
<proteinExistence type="inferred from homology"/>
<dbReference type="EMBL" id="MU860251">
    <property type="protein sequence ID" value="KAK4235620.1"/>
    <property type="molecule type" value="Genomic_DNA"/>
</dbReference>
<evidence type="ECO:0000256" key="11">
    <source>
        <dbReference type="SAM" id="Phobius"/>
    </source>
</evidence>
<dbReference type="Proteomes" id="UP001303760">
    <property type="component" value="Unassembled WGS sequence"/>
</dbReference>
<comment type="function">
    <text evidence="7">Efflux pump; part of the gene cluster that mediates the biosynthesis of dothistromin (DOTH), a polyketide toxin very similar in structure to the aflatoxin precursor, versicolorin B. One function of dotC may be to transport early-stage dothistromin biosynthetic intermediates from the cytoplasm into vacuoles, thereby affecting the rate of dothistromin production.</text>
</comment>
<dbReference type="PRINTS" id="PR01036">
    <property type="entry name" value="TCRTETB"/>
</dbReference>
<dbReference type="InterPro" id="IPR036259">
    <property type="entry name" value="MFS_trans_sf"/>
</dbReference>
<evidence type="ECO:0000256" key="5">
    <source>
        <dbReference type="ARBA" id="ARBA00022989"/>
    </source>
</evidence>
<protein>
    <recommendedName>
        <fullName evidence="8">Efflux pump dotC</fullName>
    </recommendedName>
    <alternativeName>
        <fullName evidence="9">Dothistromin biosynthesis protein C</fullName>
    </alternativeName>
</protein>
<feature type="transmembrane region" description="Helical" evidence="11">
    <location>
        <begin position="189"/>
        <end position="211"/>
    </location>
</feature>
<dbReference type="GO" id="GO:0005886">
    <property type="term" value="C:plasma membrane"/>
    <property type="evidence" value="ECO:0007669"/>
    <property type="project" value="TreeGrafter"/>
</dbReference>
<feature type="transmembrane region" description="Helical" evidence="11">
    <location>
        <begin position="161"/>
        <end position="182"/>
    </location>
</feature>
<gene>
    <name evidence="13" type="ORF">C8A03DRAFT_17656</name>
</gene>